<accession>A0ABY5P543</accession>
<reference evidence="8 9" key="1">
    <citation type="submission" date="2022-08" db="EMBL/GenBank/DDBJ databases">
        <title>Aerococcaceae sp. nov isolated from spoiled eye mask.</title>
        <authorList>
            <person name="Zhou G."/>
            <person name="Xie X.-B."/>
            <person name="Shi Q.-S."/>
            <person name="Wang Y.-S."/>
            <person name="Wen X."/>
            <person name="Peng H."/>
            <person name="Yang X.-J."/>
            <person name="Tao H.-B."/>
            <person name="Huang X.-M."/>
        </authorList>
    </citation>
    <scope>NUCLEOTIDE SEQUENCE [LARGE SCALE GENOMIC DNA]</scope>
    <source>
        <strain evidence="9">DM20194951</strain>
    </source>
</reference>
<protein>
    <recommendedName>
        <fullName evidence="3">CRISPR system Cms protein Csm5</fullName>
    </recommendedName>
    <alternativeName>
        <fullName evidence="6">CRISPR type III A-associated protein Csm5</fullName>
    </alternativeName>
</protein>
<evidence type="ECO:0000256" key="4">
    <source>
        <dbReference type="ARBA" id="ARBA00022884"/>
    </source>
</evidence>
<evidence type="ECO:0000256" key="2">
    <source>
        <dbReference type="ARBA" id="ARBA00006680"/>
    </source>
</evidence>
<evidence type="ECO:0000256" key="6">
    <source>
        <dbReference type="ARBA" id="ARBA00031720"/>
    </source>
</evidence>
<feature type="domain" description="CRISPR type III-associated protein" evidence="7">
    <location>
        <begin position="12"/>
        <end position="225"/>
    </location>
</feature>
<keyword evidence="4" id="KW-0694">RNA-binding</keyword>
<keyword evidence="5" id="KW-0051">Antiviral defense</keyword>
<dbReference type="PANTHER" id="PTHR38007">
    <property type="entry name" value="CRISPR SYSTEM CMS PROTEIN CSM5"/>
    <property type="match status" value="1"/>
</dbReference>
<dbReference type="Pfam" id="PF03787">
    <property type="entry name" value="RAMPs"/>
    <property type="match status" value="1"/>
</dbReference>
<evidence type="ECO:0000256" key="1">
    <source>
        <dbReference type="ARBA" id="ARBA00003088"/>
    </source>
</evidence>
<evidence type="ECO:0000259" key="7">
    <source>
        <dbReference type="Pfam" id="PF03787"/>
    </source>
</evidence>
<dbReference type="EMBL" id="CP102453">
    <property type="protein sequence ID" value="UUX33730.1"/>
    <property type="molecule type" value="Genomic_DNA"/>
</dbReference>
<dbReference type="NCBIfam" id="TIGR01899">
    <property type="entry name" value="cas_TM1807_csm5"/>
    <property type="match status" value="1"/>
</dbReference>
<dbReference type="InterPro" id="IPR010173">
    <property type="entry name" value="CRISPR-assoc_Csm5"/>
</dbReference>
<comment type="function">
    <text evidence="1">This subunit might be involved in maturation of a crRNA intermediate to its mature form.</text>
</comment>
<evidence type="ECO:0000256" key="5">
    <source>
        <dbReference type="ARBA" id="ARBA00023118"/>
    </source>
</evidence>
<evidence type="ECO:0000256" key="3">
    <source>
        <dbReference type="ARBA" id="ARBA00016113"/>
    </source>
</evidence>
<organism evidence="8 9">
    <name type="scientific">Fundicoccus culcitae</name>
    <dbReference type="NCBI Taxonomy" id="2969821"/>
    <lineage>
        <taxon>Bacteria</taxon>
        <taxon>Bacillati</taxon>
        <taxon>Bacillota</taxon>
        <taxon>Bacilli</taxon>
        <taxon>Lactobacillales</taxon>
        <taxon>Aerococcaceae</taxon>
        <taxon>Fundicoccus</taxon>
    </lineage>
</organism>
<evidence type="ECO:0000313" key="8">
    <source>
        <dbReference type="EMBL" id="UUX33730.1"/>
    </source>
</evidence>
<name>A0ABY5P543_9LACT</name>
<dbReference type="InterPro" id="IPR005537">
    <property type="entry name" value="RAMP_III_fam"/>
</dbReference>
<dbReference type="PANTHER" id="PTHR38007:SF1">
    <property type="entry name" value="CRISPR SYSTEM CMS PROTEIN CSM5"/>
    <property type="match status" value="1"/>
</dbReference>
<evidence type="ECO:0000313" key="9">
    <source>
        <dbReference type="Proteomes" id="UP001315967"/>
    </source>
</evidence>
<dbReference type="Proteomes" id="UP001315967">
    <property type="component" value="Chromosome"/>
</dbReference>
<dbReference type="RefSeq" id="WP_313793233.1">
    <property type="nucleotide sequence ID" value="NZ_CP102453.1"/>
</dbReference>
<proteinExistence type="inferred from homology"/>
<comment type="similarity">
    <text evidence="2">Belongs to the CRISPR-associated Csm5 family.</text>
</comment>
<sequence>MVINRKYYTLHLKTLSPVHIGSGVRTTSKEFIFENDNYYFPDMVKLYSELEKLGDEKVERFEQFMIRNHSNEARLTDFLNNNKIKTRDFGGYSINSSGYEESKAEQTGKTHEKNRAKLKEIHRCIKDPYGKPYIPGSSLKGAIRTILVNQKFKKDNRGRGKYTEANYNAIPWGSKKNQPFFDIFNNIRVSDSDSVELDRLILAQKIDFSKKQNVDSPLPLTRECIKPFTNIFFTVTAVGDEAIDLMDNYSEMANSQNNEYENFFLSEFPSDLKQAKMKNTIYIGAGSGLWTKTLLSESNNIIKEVNYRAPKKMNMVGKGTLKLTRGPNVVYKVNGNQRKLVNNKLNLYEMGKCAFVLKEKEVPSL</sequence>
<gene>
    <name evidence="8" type="primary">csm5</name>
    <name evidence="8" type="ORF">NRE15_12695</name>
</gene>
<keyword evidence="9" id="KW-1185">Reference proteome</keyword>